<dbReference type="Proteomes" id="UP001341840">
    <property type="component" value="Unassembled WGS sequence"/>
</dbReference>
<reference evidence="1 2" key="1">
    <citation type="journal article" date="2023" name="Plants (Basel)">
        <title>Bridging the Gap: Combining Genomics and Transcriptomics Approaches to Understand Stylosanthes scabra, an Orphan Legume from the Brazilian Caatinga.</title>
        <authorList>
            <person name="Ferreira-Neto J.R.C."/>
            <person name="da Silva M.D."/>
            <person name="Binneck E."/>
            <person name="de Melo N.F."/>
            <person name="da Silva R.H."/>
            <person name="de Melo A.L.T.M."/>
            <person name="Pandolfi V."/>
            <person name="Bustamante F.O."/>
            <person name="Brasileiro-Vidal A.C."/>
            <person name="Benko-Iseppon A.M."/>
        </authorList>
    </citation>
    <scope>NUCLEOTIDE SEQUENCE [LARGE SCALE GENOMIC DNA]</scope>
    <source>
        <tissue evidence="1">Leaves</tissue>
    </source>
</reference>
<sequence length="133" mass="15074">MPCSSSSCGDGDDAHSQATSWRIQSLLGSSRCRELPENDRGLAINAFEGIFTDEGEAMQDATFKLIKKLLEFEDLVITDYNYRIVQRLQGEITELKTRLEMPINERVRELEKANNMMKAELEAFDEACSGYKV</sequence>
<evidence type="ECO:0000313" key="2">
    <source>
        <dbReference type="Proteomes" id="UP001341840"/>
    </source>
</evidence>
<evidence type="ECO:0000313" key="1">
    <source>
        <dbReference type="EMBL" id="MED6110068.1"/>
    </source>
</evidence>
<proteinExistence type="predicted"/>
<accession>A0ABU6QEU6</accession>
<gene>
    <name evidence="1" type="ORF">PIB30_039513</name>
</gene>
<organism evidence="1 2">
    <name type="scientific">Stylosanthes scabra</name>
    <dbReference type="NCBI Taxonomy" id="79078"/>
    <lineage>
        <taxon>Eukaryota</taxon>
        <taxon>Viridiplantae</taxon>
        <taxon>Streptophyta</taxon>
        <taxon>Embryophyta</taxon>
        <taxon>Tracheophyta</taxon>
        <taxon>Spermatophyta</taxon>
        <taxon>Magnoliopsida</taxon>
        <taxon>eudicotyledons</taxon>
        <taxon>Gunneridae</taxon>
        <taxon>Pentapetalae</taxon>
        <taxon>rosids</taxon>
        <taxon>fabids</taxon>
        <taxon>Fabales</taxon>
        <taxon>Fabaceae</taxon>
        <taxon>Papilionoideae</taxon>
        <taxon>50 kb inversion clade</taxon>
        <taxon>dalbergioids sensu lato</taxon>
        <taxon>Dalbergieae</taxon>
        <taxon>Pterocarpus clade</taxon>
        <taxon>Stylosanthes</taxon>
    </lineage>
</organism>
<dbReference type="EMBL" id="JASCZI010000209">
    <property type="protein sequence ID" value="MED6110068.1"/>
    <property type="molecule type" value="Genomic_DNA"/>
</dbReference>
<protein>
    <submittedName>
        <fullName evidence="1">Uncharacterized protein</fullName>
    </submittedName>
</protein>
<name>A0ABU6QEU6_9FABA</name>
<keyword evidence="2" id="KW-1185">Reference proteome</keyword>
<comment type="caution">
    <text evidence="1">The sequence shown here is derived from an EMBL/GenBank/DDBJ whole genome shotgun (WGS) entry which is preliminary data.</text>
</comment>